<dbReference type="InterPro" id="IPR005829">
    <property type="entry name" value="Sugar_transporter_CS"/>
</dbReference>
<dbReference type="SUPFAM" id="SSF103473">
    <property type="entry name" value="MFS general substrate transporter"/>
    <property type="match status" value="1"/>
</dbReference>
<evidence type="ECO:0000259" key="9">
    <source>
        <dbReference type="PROSITE" id="PS50850"/>
    </source>
</evidence>
<accession>A0A1K0IA45</accession>
<dbReference type="InterPro" id="IPR051084">
    <property type="entry name" value="H+-coupled_symporters"/>
</dbReference>
<evidence type="ECO:0000256" key="6">
    <source>
        <dbReference type="ARBA" id="ARBA00022989"/>
    </source>
</evidence>
<comment type="subcellular location">
    <subcellularLocation>
        <location evidence="1">Cell membrane</location>
        <topology evidence="1">Multi-pass membrane protein</topology>
    </subcellularLocation>
</comment>
<gene>
    <name evidence="10" type="ORF">CNECB9_1310008</name>
</gene>
<keyword evidence="5" id="KW-0769">Symport</keyword>
<feature type="transmembrane region" description="Helical" evidence="8">
    <location>
        <begin position="128"/>
        <end position="154"/>
    </location>
</feature>
<feature type="transmembrane region" description="Helical" evidence="8">
    <location>
        <begin position="411"/>
        <end position="432"/>
    </location>
</feature>
<dbReference type="PROSITE" id="PS00216">
    <property type="entry name" value="SUGAR_TRANSPORT_1"/>
    <property type="match status" value="2"/>
</dbReference>
<dbReference type="AlphaFoldDB" id="A0A1K0IA45"/>
<dbReference type="FunFam" id="1.20.1250.20:FF:000001">
    <property type="entry name" value="Dicarboxylate MFS transporter"/>
    <property type="match status" value="1"/>
</dbReference>
<dbReference type="PROSITE" id="PS50850">
    <property type="entry name" value="MFS"/>
    <property type="match status" value="1"/>
</dbReference>
<keyword evidence="4 8" id="KW-0812">Transmembrane</keyword>
<keyword evidence="6 8" id="KW-1133">Transmembrane helix</keyword>
<dbReference type="GO" id="GO:0015293">
    <property type="term" value="F:symporter activity"/>
    <property type="evidence" value="ECO:0007669"/>
    <property type="project" value="UniProtKB-KW"/>
</dbReference>
<organism evidence="10">
    <name type="scientific">Cupriavidus necator</name>
    <name type="common">Alcaligenes eutrophus</name>
    <name type="synonym">Ralstonia eutropha</name>
    <dbReference type="NCBI Taxonomy" id="106590"/>
    <lineage>
        <taxon>Bacteria</taxon>
        <taxon>Pseudomonadati</taxon>
        <taxon>Pseudomonadota</taxon>
        <taxon>Betaproteobacteria</taxon>
        <taxon>Burkholderiales</taxon>
        <taxon>Burkholderiaceae</taxon>
        <taxon>Cupriavidus</taxon>
    </lineage>
</organism>
<evidence type="ECO:0000256" key="8">
    <source>
        <dbReference type="SAM" id="Phobius"/>
    </source>
</evidence>
<name>A0A1K0IA45_CUPNE</name>
<evidence type="ECO:0000256" key="3">
    <source>
        <dbReference type="ARBA" id="ARBA00022475"/>
    </source>
</evidence>
<feature type="transmembrane region" description="Helical" evidence="8">
    <location>
        <begin position="166"/>
        <end position="188"/>
    </location>
</feature>
<proteinExistence type="predicted"/>
<feature type="transmembrane region" description="Helical" evidence="8">
    <location>
        <begin position="252"/>
        <end position="274"/>
    </location>
</feature>
<feature type="transmembrane region" description="Helical" evidence="8">
    <location>
        <begin position="200"/>
        <end position="219"/>
    </location>
</feature>
<dbReference type="InterPro" id="IPR036259">
    <property type="entry name" value="MFS_trans_sf"/>
</dbReference>
<reference evidence="10" key="1">
    <citation type="submission" date="2016-09" db="EMBL/GenBank/DDBJ databases">
        <authorList>
            <person name="Capua I."/>
            <person name="De Benedictis P."/>
            <person name="Joannis T."/>
            <person name="Lombin L.H."/>
            <person name="Cattoli G."/>
        </authorList>
    </citation>
    <scope>NUCLEOTIDE SEQUENCE</scope>
    <source>
        <strain evidence="10">B9</strain>
    </source>
</reference>
<feature type="domain" description="Major facilitator superfamily (MFS) profile" evidence="9">
    <location>
        <begin position="28"/>
        <end position="436"/>
    </location>
</feature>
<feature type="transmembrane region" description="Helical" evidence="8">
    <location>
        <begin position="319"/>
        <end position="338"/>
    </location>
</feature>
<keyword evidence="7 8" id="KW-0472">Membrane</keyword>
<dbReference type="Gene3D" id="1.20.1250.20">
    <property type="entry name" value="MFS general substrate transporter like domains"/>
    <property type="match status" value="1"/>
</dbReference>
<dbReference type="RefSeq" id="WP_340520316.1">
    <property type="nucleotide sequence ID" value="NZ_FMSH01000037.1"/>
</dbReference>
<feature type="transmembrane region" description="Helical" evidence="8">
    <location>
        <begin position="103"/>
        <end position="122"/>
    </location>
</feature>
<feature type="transmembrane region" description="Helical" evidence="8">
    <location>
        <begin position="381"/>
        <end position="405"/>
    </location>
</feature>
<evidence type="ECO:0000256" key="2">
    <source>
        <dbReference type="ARBA" id="ARBA00022448"/>
    </source>
</evidence>
<dbReference type="PROSITE" id="PS00217">
    <property type="entry name" value="SUGAR_TRANSPORT_2"/>
    <property type="match status" value="1"/>
</dbReference>
<feature type="transmembrane region" description="Helical" evidence="8">
    <location>
        <begin position="67"/>
        <end position="91"/>
    </location>
</feature>
<keyword evidence="2" id="KW-0813">Transport</keyword>
<evidence type="ECO:0000256" key="5">
    <source>
        <dbReference type="ARBA" id="ARBA00022847"/>
    </source>
</evidence>
<evidence type="ECO:0000313" key="10">
    <source>
        <dbReference type="EMBL" id="SCU73703.1"/>
    </source>
</evidence>
<evidence type="ECO:0000256" key="7">
    <source>
        <dbReference type="ARBA" id="ARBA00023136"/>
    </source>
</evidence>
<dbReference type="GO" id="GO:0005886">
    <property type="term" value="C:plasma membrane"/>
    <property type="evidence" value="ECO:0007669"/>
    <property type="project" value="UniProtKB-SubCell"/>
</dbReference>
<dbReference type="PANTHER" id="PTHR43528:SF3">
    <property type="entry name" value="CITRATE-PROTON SYMPORTER"/>
    <property type="match status" value="1"/>
</dbReference>
<evidence type="ECO:0000256" key="1">
    <source>
        <dbReference type="ARBA" id="ARBA00004651"/>
    </source>
</evidence>
<protein>
    <submittedName>
        <fullName evidence="10">Major facilitator superfamily MFS</fullName>
    </submittedName>
</protein>
<feature type="transmembrane region" description="Helical" evidence="8">
    <location>
        <begin position="344"/>
        <end position="369"/>
    </location>
</feature>
<feature type="transmembrane region" description="Helical" evidence="8">
    <location>
        <begin position="286"/>
        <end position="307"/>
    </location>
</feature>
<dbReference type="InterPro" id="IPR020846">
    <property type="entry name" value="MFS_dom"/>
</dbReference>
<dbReference type="InterPro" id="IPR005828">
    <property type="entry name" value="MFS_sugar_transport-like"/>
</dbReference>
<keyword evidence="3" id="KW-1003">Cell membrane</keyword>
<dbReference type="EMBL" id="FMSH01000037">
    <property type="protein sequence ID" value="SCU73703.1"/>
    <property type="molecule type" value="Genomic_DNA"/>
</dbReference>
<dbReference type="PANTHER" id="PTHR43528">
    <property type="entry name" value="ALPHA-KETOGLUTARATE PERMEASE"/>
    <property type="match status" value="1"/>
</dbReference>
<evidence type="ECO:0000256" key="4">
    <source>
        <dbReference type="ARBA" id="ARBA00022692"/>
    </source>
</evidence>
<dbReference type="Pfam" id="PF00083">
    <property type="entry name" value="Sugar_tr"/>
    <property type="match status" value="2"/>
</dbReference>
<sequence length="441" mass="46235">MSTSLPAQPLDGAYAAPPASRAAPRRRVIAAITIGNGLEFYDFTVYSFFAVLIGKLFFPVTGSFGQLMLSLATFGVGFVARPLGGLLIGLYADRVGRKPAMALTLWLMGLGSLLFVVTPTYAQAGLAAPLLIVLARLLQGFALGGEVGASTALLMEYADDHSRGYYGSWQLFSQGVSVLLGAVVGLSLTNGLSPDALQSWGWRVPFAIGILVIPLGLYIRRHLEETAEAPAAGAPGHERAGLSEIFRGHGRVVVAGVLVTIGGTSATYIVLHYMTSYAVTVLKIPLGLSMAAGCVAALVQVALSAYAGRLSDRIGRKPAILWSRVAMLVLVYPAFLLLNARPSLGTLLAVVAMLALPLVLNVVPSVVLITELFPRRIRASGLSVVYCIGVLVFGGFAQLIATWLIELTGNASAPALYVIGCGLISLVGLAMVPETAGKRLD</sequence>